<reference evidence="9 10" key="1">
    <citation type="submission" date="2019-06" db="EMBL/GenBank/DDBJ databases">
        <title>Sorghum-associated microbial communities from plants grown in Nebraska, USA.</title>
        <authorList>
            <person name="Schachtman D."/>
        </authorList>
    </citation>
    <scope>NUCLEOTIDE SEQUENCE [LARGE SCALE GENOMIC DNA]</scope>
    <source>
        <strain evidence="9 10">2482</strain>
    </source>
</reference>
<dbReference type="PANTHER" id="PTHR34582">
    <property type="entry name" value="UPF0702 TRANSMEMBRANE PROTEIN YCAP"/>
    <property type="match status" value="1"/>
</dbReference>
<feature type="domain" description="YetF C-terminal" evidence="8">
    <location>
        <begin position="78"/>
        <end position="173"/>
    </location>
</feature>
<evidence type="ECO:0000256" key="7">
    <source>
        <dbReference type="SAM" id="Phobius"/>
    </source>
</evidence>
<evidence type="ECO:0000256" key="1">
    <source>
        <dbReference type="ARBA" id="ARBA00004651"/>
    </source>
</evidence>
<dbReference type="RefSeq" id="WP_261380822.1">
    <property type="nucleotide sequence ID" value="NZ_VIVN01000021.1"/>
</dbReference>
<dbReference type="Gene3D" id="3.30.240.20">
    <property type="entry name" value="bsu07140 like domains"/>
    <property type="match status" value="1"/>
</dbReference>
<sequence>MDLSFILKSFILFFTGVVLLRIAGRKSIAQMTLAQTIVMISLGHLIVEPIVEVSMIKAIGGAIIFVVSILIVEYIQLHFNPFEKLIMGKTKIVIENGKLNVKNLKKLRLTVDGLEMRMRNMGLTKLSDIKIGTIEPNGQLGYELKEDAKPLTIGEFKKLMNQISQQNLTTTNKTNKDSSQDIFAEIHQNTPQKHPEYLN</sequence>
<proteinExistence type="inferred from homology"/>
<evidence type="ECO:0000313" key="10">
    <source>
        <dbReference type="Proteomes" id="UP000319671"/>
    </source>
</evidence>
<dbReference type="Proteomes" id="UP000319671">
    <property type="component" value="Unassembled WGS sequence"/>
</dbReference>
<keyword evidence="10" id="KW-1185">Reference proteome</keyword>
<feature type="transmembrane region" description="Helical" evidence="7">
    <location>
        <begin position="6"/>
        <end position="24"/>
    </location>
</feature>
<comment type="subcellular location">
    <subcellularLocation>
        <location evidence="1">Cell membrane</location>
        <topology evidence="1">Multi-pass membrane protein</topology>
    </subcellularLocation>
</comment>
<evidence type="ECO:0000256" key="4">
    <source>
        <dbReference type="ARBA" id="ARBA00022692"/>
    </source>
</evidence>
<name>A0A561CKS8_9BACI</name>
<keyword evidence="6 7" id="KW-0472">Membrane</keyword>
<evidence type="ECO:0000256" key="3">
    <source>
        <dbReference type="ARBA" id="ARBA00022475"/>
    </source>
</evidence>
<feature type="transmembrane region" description="Helical" evidence="7">
    <location>
        <begin position="31"/>
        <end position="47"/>
    </location>
</feature>
<dbReference type="InterPro" id="IPR007353">
    <property type="entry name" value="DUF421"/>
</dbReference>
<gene>
    <name evidence="9" type="ORF">FB550_12162</name>
</gene>
<keyword evidence="3" id="KW-1003">Cell membrane</keyword>
<dbReference type="PANTHER" id="PTHR34582:SF2">
    <property type="entry name" value="UPF0702 TRANSMEMBRANE PROTEIN YDFR"/>
    <property type="match status" value="1"/>
</dbReference>
<feature type="transmembrane region" description="Helical" evidence="7">
    <location>
        <begin position="53"/>
        <end position="75"/>
    </location>
</feature>
<evidence type="ECO:0000256" key="5">
    <source>
        <dbReference type="ARBA" id="ARBA00022989"/>
    </source>
</evidence>
<keyword evidence="5 7" id="KW-1133">Transmembrane helix</keyword>
<evidence type="ECO:0000313" key="9">
    <source>
        <dbReference type="EMBL" id="TWD91620.1"/>
    </source>
</evidence>
<dbReference type="EMBL" id="VIVN01000021">
    <property type="protein sequence ID" value="TWD91620.1"/>
    <property type="molecule type" value="Genomic_DNA"/>
</dbReference>
<evidence type="ECO:0000256" key="6">
    <source>
        <dbReference type="ARBA" id="ARBA00023136"/>
    </source>
</evidence>
<accession>A0A561CKS8</accession>
<dbReference type="GO" id="GO:0005886">
    <property type="term" value="C:plasma membrane"/>
    <property type="evidence" value="ECO:0007669"/>
    <property type="project" value="UniProtKB-SubCell"/>
</dbReference>
<protein>
    <submittedName>
        <fullName evidence="9">Uncharacterized membrane protein YcaP (DUF421 family)</fullName>
    </submittedName>
</protein>
<organism evidence="9 10">
    <name type="scientific">Neobacillus bataviensis</name>
    <dbReference type="NCBI Taxonomy" id="220685"/>
    <lineage>
        <taxon>Bacteria</taxon>
        <taxon>Bacillati</taxon>
        <taxon>Bacillota</taxon>
        <taxon>Bacilli</taxon>
        <taxon>Bacillales</taxon>
        <taxon>Bacillaceae</taxon>
        <taxon>Neobacillus</taxon>
    </lineage>
</organism>
<comment type="similarity">
    <text evidence="2">Belongs to the UPF0702 family.</text>
</comment>
<evidence type="ECO:0000256" key="2">
    <source>
        <dbReference type="ARBA" id="ARBA00006448"/>
    </source>
</evidence>
<dbReference type="InterPro" id="IPR023090">
    <property type="entry name" value="UPF0702_alpha/beta_dom_sf"/>
</dbReference>
<dbReference type="Pfam" id="PF04239">
    <property type="entry name" value="DUF421"/>
    <property type="match status" value="1"/>
</dbReference>
<dbReference type="AlphaFoldDB" id="A0A561CKS8"/>
<keyword evidence="4 7" id="KW-0812">Transmembrane</keyword>
<evidence type="ECO:0000259" key="8">
    <source>
        <dbReference type="Pfam" id="PF04239"/>
    </source>
</evidence>
<comment type="caution">
    <text evidence="9">The sequence shown here is derived from an EMBL/GenBank/DDBJ whole genome shotgun (WGS) entry which is preliminary data.</text>
</comment>